<dbReference type="eggNOG" id="ENOG5031TMY">
    <property type="taxonomic scope" value="Bacteria"/>
</dbReference>
<keyword evidence="2" id="KW-1185">Reference proteome</keyword>
<sequence>MLEKLYFIVSRKDIGYMRFILESYDGLLFMRTIDAAKGLIEVGFHPSRRQDALALLQSLTVEVGLEPADPPADLAEL</sequence>
<evidence type="ECO:0008006" key="3">
    <source>
        <dbReference type="Google" id="ProtNLM"/>
    </source>
</evidence>
<evidence type="ECO:0000313" key="2">
    <source>
        <dbReference type="Proteomes" id="UP000002534"/>
    </source>
</evidence>
<organism evidence="1 2">
    <name type="scientific">Syntrophotalea carbinolica (strain DSM 2380 / NBRC 103641 / GraBd1)</name>
    <name type="common">Pelobacter carbinolicus</name>
    <dbReference type="NCBI Taxonomy" id="338963"/>
    <lineage>
        <taxon>Bacteria</taxon>
        <taxon>Pseudomonadati</taxon>
        <taxon>Thermodesulfobacteriota</taxon>
        <taxon>Desulfuromonadia</taxon>
        <taxon>Desulfuromonadales</taxon>
        <taxon>Syntrophotaleaceae</taxon>
        <taxon>Syntrophotalea</taxon>
    </lineage>
</organism>
<dbReference type="HOGENOM" id="CLU_190608_0_0_7"/>
<dbReference type="KEGG" id="pca:Pcar_2452"/>
<accession>Q3A1R6</accession>
<dbReference type="Pfam" id="PF16256">
    <property type="entry name" value="DUF4911"/>
    <property type="match status" value="1"/>
</dbReference>
<reference evidence="2" key="1">
    <citation type="submission" date="2005-10" db="EMBL/GenBank/DDBJ databases">
        <title>Complete sequence of Pelobacter carbinolicus DSM 2380.</title>
        <authorList>
            <person name="Copeland A."/>
            <person name="Lucas S."/>
            <person name="Lapidus A."/>
            <person name="Barry K."/>
            <person name="Detter J.C."/>
            <person name="Glavina T."/>
            <person name="Hammon N."/>
            <person name="Israni S."/>
            <person name="Pitluck S."/>
            <person name="Chertkov O."/>
            <person name="Schmutz J."/>
            <person name="Larimer F."/>
            <person name="Land M."/>
            <person name="Kyrpides N."/>
            <person name="Ivanova N."/>
            <person name="Richardson P."/>
        </authorList>
    </citation>
    <scope>NUCLEOTIDE SEQUENCE [LARGE SCALE GENOMIC DNA]</scope>
    <source>
        <strain evidence="2">DSM 2380 / NBRC 103641 / GraBd1</strain>
    </source>
</reference>
<name>Q3A1R6_SYNC1</name>
<reference evidence="1 2" key="2">
    <citation type="journal article" date="2012" name="BMC Genomics">
        <title>The genome of Pelobacter carbinolicus reveals surprising metabolic capabilities and physiological features.</title>
        <authorList>
            <person name="Aklujkar M."/>
            <person name="Haveman S.A."/>
            <person name="Didonato R.Jr."/>
            <person name="Chertkov O."/>
            <person name="Han C.S."/>
            <person name="Land M.L."/>
            <person name="Brown P."/>
            <person name="Lovley D.R."/>
        </authorList>
    </citation>
    <scope>NUCLEOTIDE SEQUENCE [LARGE SCALE GENOMIC DNA]</scope>
    <source>
        <strain evidence="2">DSM 2380 / NBRC 103641 / GraBd1</strain>
    </source>
</reference>
<dbReference type="RefSeq" id="WP_011342217.1">
    <property type="nucleotide sequence ID" value="NC_007498.2"/>
</dbReference>
<dbReference type="InterPro" id="IPR032587">
    <property type="entry name" value="DUF4911"/>
</dbReference>
<evidence type="ECO:0000313" key="1">
    <source>
        <dbReference type="EMBL" id="ABA89691.1"/>
    </source>
</evidence>
<dbReference type="AlphaFoldDB" id="Q3A1R6"/>
<dbReference type="Proteomes" id="UP000002534">
    <property type="component" value="Chromosome"/>
</dbReference>
<protein>
    <recommendedName>
        <fullName evidence="3">DUF4911 domain-containing protein</fullName>
    </recommendedName>
</protein>
<proteinExistence type="predicted"/>
<dbReference type="EMBL" id="CP000142">
    <property type="protein sequence ID" value="ABA89691.1"/>
    <property type="molecule type" value="Genomic_DNA"/>
</dbReference>
<gene>
    <name evidence="1" type="ordered locus">Pcar_2452</name>
</gene>
<dbReference type="OrthoDB" id="5472144at2"/>